<feature type="compositionally biased region" description="Polar residues" evidence="1">
    <location>
        <begin position="194"/>
        <end position="209"/>
    </location>
</feature>
<sequence length="698" mass="76307">MNLNVEMSAMNTTSTGTGTTSTRCTSGATPSDWDFRAENNANLLRLVGRNPTGATADACTRRLKDVDHGACVAQSSPLTSTTVSTTATPTSTVKTSKKKSVDHETPSKKYLSNPKPIDTPKSKQASKTAITRRTEATSKPNPRPATTCTATNTTSTNANTTNTTTNTGTTTSRSSKPYNPTTAIRRAKSARHSLATSQEFNTSSTALDITTSTRSTSTSARSNTYRNQDTSKNSRDTGGDRPIQAPQTTFKKTSHTMTITTEEVNAYKNSAKQTKTAPSTSTKASYPSNKHEHKHKHYKSLVVDTASATVTTAEGTSKDGTHTEKKTKTDDPLEITPEEVDAYKRCAFEEDGDEGDQPQAQPQDRLRSPSNKRNELPFREIVVVHKTTPVANTKPKNRVSPQQQQHQYQPRTSSERQLQMDIPLNQTLSKRMSFRNNQANSSSSGKQLQQAQVHQRAMELGIHAPATPPRNKQGKRNSHSTKGNQQPRRSRSTGGNNNNNNSQEIVYTSSRELREGTDIQNLVASAAHRGEEVQVVHLSSVSGGAGGTCSRSRRSNGQRASQGYVDSAGFVNKEHGVDFVIEENDDDDEESHGRRSAKKKSGIVGAVKRMFKSSKKRSSGATSVASSSRGGSSHHRRAFIIEFDEFGAAASCTPHDLSDRQQHLDNQSSRSEKQSKQGRRRRRKPSRHKSIQSSGSWW</sequence>
<feature type="region of interest" description="Disordered" evidence="1">
    <location>
        <begin position="463"/>
        <end position="503"/>
    </location>
</feature>
<dbReference type="AlphaFoldDB" id="A0A9N8EKF2"/>
<keyword evidence="3" id="KW-1185">Reference proteome</keyword>
<dbReference type="Proteomes" id="UP001153069">
    <property type="component" value="Unassembled WGS sequence"/>
</dbReference>
<feature type="compositionally biased region" description="Polar residues" evidence="1">
    <location>
        <begin position="122"/>
        <end position="131"/>
    </location>
</feature>
<evidence type="ECO:0000256" key="1">
    <source>
        <dbReference type="SAM" id="MobiDB-lite"/>
    </source>
</evidence>
<reference evidence="2" key="1">
    <citation type="submission" date="2020-06" db="EMBL/GenBank/DDBJ databases">
        <authorList>
            <consortium name="Plant Systems Biology data submission"/>
        </authorList>
    </citation>
    <scope>NUCLEOTIDE SEQUENCE</scope>
    <source>
        <strain evidence="2">D6</strain>
    </source>
</reference>
<feature type="compositionally biased region" description="Low complexity" evidence="1">
    <location>
        <begin position="210"/>
        <end position="222"/>
    </location>
</feature>
<feature type="compositionally biased region" description="Polar residues" evidence="1">
    <location>
        <begin position="480"/>
        <end position="495"/>
    </location>
</feature>
<comment type="caution">
    <text evidence="2">The sequence shown here is derived from an EMBL/GenBank/DDBJ whole genome shotgun (WGS) entry which is preliminary data.</text>
</comment>
<feature type="compositionally biased region" description="Low complexity" evidence="1">
    <location>
        <begin position="270"/>
        <end position="285"/>
    </location>
</feature>
<protein>
    <submittedName>
        <fullName evidence="2">Uncharacterized protein</fullName>
    </submittedName>
</protein>
<feature type="compositionally biased region" description="Polar residues" evidence="1">
    <location>
        <begin position="436"/>
        <end position="453"/>
    </location>
</feature>
<evidence type="ECO:0000313" key="2">
    <source>
        <dbReference type="EMBL" id="CAB9520724.1"/>
    </source>
</evidence>
<feature type="compositionally biased region" description="Basic residues" evidence="1">
    <location>
        <begin position="609"/>
        <end position="618"/>
    </location>
</feature>
<feature type="region of interest" description="Disordered" evidence="1">
    <location>
        <begin position="309"/>
        <end position="338"/>
    </location>
</feature>
<feature type="compositionally biased region" description="Polar residues" evidence="1">
    <location>
        <begin position="172"/>
        <end position="182"/>
    </location>
</feature>
<feature type="region of interest" description="Disordered" evidence="1">
    <location>
        <begin position="541"/>
        <end position="563"/>
    </location>
</feature>
<proteinExistence type="predicted"/>
<gene>
    <name evidence="2" type="ORF">SEMRO_1129_G244350.1</name>
</gene>
<feature type="region of interest" description="Disordered" evidence="1">
    <location>
        <begin position="1"/>
        <end position="33"/>
    </location>
</feature>
<feature type="region of interest" description="Disordered" evidence="1">
    <location>
        <begin position="436"/>
        <end position="455"/>
    </location>
</feature>
<feature type="compositionally biased region" description="Low complexity" evidence="1">
    <location>
        <begin position="145"/>
        <end position="171"/>
    </location>
</feature>
<name>A0A9N8EKF2_9STRA</name>
<organism evidence="2 3">
    <name type="scientific">Seminavis robusta</name>
    <dbReference type="NCBI Taxonomy" id="568900"/>
    <lineage>
        <taxon>Eukaryota</taxon>
        <taxon>Sar</taxon>
        <taxon>Stramenopiles</taxon>
        <taxon>Ochrophyta</taxon>
        <taxon>Bacillariophyta</taxon>
        <taxon>Bacillariophyceae</taxon>
        <taxon>Bacillariophycidae</taxon>
        <taxon>Naviculales</taxon>
        <taxon>Naviculaceae</taxon>
        <taxon>Seminavis</taxon>
    </lineage>
</organism>
<feature type="region of interest" description="Disordered" evidence="1">
    <location>
        <begin position="350"/>
        <end position="419"/>
    </location>
</feature>
<feature type="compositionally biased region" description="Basic and acidic residues" evidence="1">
    <location>
        <begin position="364"/>
        <end position="378"/>
    </location>
</feature>
<feature type="compositionally biased region" description="Low complexity" evidence="1">
    <location>
        <begin position="619"/>
        <end position="631"/>
    </location>
</feature>
<feature type="compositionally biased region" description="Low complexity" evidence="1">
    <location>
        <begin position="12"/>
        <end position="29"/>
    </location>
</feature>
<feature type="compositionally biased region" description="Polar residues" evidence="1">
    <location>
        <begin position="245"/>
        <end position="263"/>
    </location>
</feature>
<accession>A0A9N8EKF2</accession>
<dbReference type="EMBL" id="CAICTM010001127">
    <property type="protein sequence ID" value="CAB9520724.1"/>
    <property type="molecule type" value="Genomic_DNA"/>
</dbReference>
<feature type="region of interest" description="Disordered" evidence="1">
    <location>
        <begin position="583"/>
        <end position="634"/>
    </location>
</feature>
<feature type="region of interest" description="Disordered" evidence="1">
    <location>
        <begin position="75"/>
        <end position="297"/>
    </location>
</feature>
<feature type="compositionally biased region" description="Basic residues" evidence="1">
    <location>
        <begin position="676"/>
        <end position="690"/>
    </location>
</feature>
<feature type="compositionally biased region" description="Polar residues" evidence="1">
    <location>
        <begin position="1"/>
        <end position="11"/>
    </location>
</feature>
<evidence type="ECO:0000313" key="3">
    <source>
        <dbReference type="Proteomes" id="UP001153069"/>
    </source>
</evidence>
<feature type="compositionally biased region" description="Basic and acidic residues" evidence="1">
    <location>
        <begin position="316"/>
        <end position="331"/>
    </location>
</feature>
<feature type="compositionally biased region" description="Low complexity" evidence="1">
    <location>
        <begin position="75"/>
        <end position="94"/>
    </location>
</feature>
<feature type="region of interest" description="Disordered" evidence="1">
    <location>
        <begin position="651"/>
        <end position="698"/>
    </location>
</feature>